<proteinExistence type="predicted"/>
<dbReference type="Proteomes" id="UP000198870">
    <property type="component" value="Unassembled WGS sequence"/>
</dbReference>
<evidence type="ECO:0000313" key="2">
    <source>
        <dbReference type="Proteomes" id="UP000198870"/>
    </source>
</evidence>
<name>A0A1G5AQA9_9BACT</name>
<dbReference type="AlphaFoldDB" id="A0A1G5AQA9"/>
<sequence>MRQSVGVVCSFFKDLLRAEDSRLIKPELHCSWTGTGWGEACKTVVWYGLAVAGVMLVARL</sequence>
<reference evidence="1 2" key="1">
    <citation type="submission" date="2016-10" db="EMBL/GenBank/DDBJ databases">
        <authorList>
            <person name="de Groot N.N."/>
        </authorList>
    </citation>
    <scope>NUCLEOTIDE SEQUENCE [LARGE SCALE GENOMIC DNA]</scope>
    <source>
        <strain evidence="1 2">AA1</strain>
    </source>
</reference>
<accession>A0A1G5AQA9</accession>
<gene>
    <name evidence="1" type="ORF">SAMN05216233_101371</name>
</gene>
<keyword evidence="2" id="KW-1185">Reference proteome</keyword>
<evidence type="ECO:0000313" key="1">
    <source>
        <dbReference type="EMBL" id="SCX80020.1"/>
    </source>
</evidence>
<organism evidence="1 2">
    <name type="scientific">Desulfoluna spongiiphila</name>
    <dbReference type="NCBI Taxonomy" id="419481"/>
    <lineage>
        <taxon>Bacteria</taxon>
        <taxon>Pseudomonadati</taxon>
        <taxon>Thermodesulfobacteriota</taxon>
        <taxon>Desulfobacteria</taxon>
        <taxon>Desulfobacterales</taxon>
        <taxon>Desulfolunaceae</taxon>
        <taxon>Desulfoluna</taxon>
    </lineage>
</organism>
<protein>
    <submittedName>
        <fullName evidence="1">Uncharacterized protein</fullName>
    </submittedName>
</protein>
<dbReference type="STRING" id="419481.SAMN05216233_101371"/>
<dbReference type="EMBL" id="FMUX01000001">
    <property type="protein sequence ID" value="SCX80020.1"/>
    <property type="molecule type" value="Genomic_DNA"/>
</dbReference>